<dbReference type="KEGG" id="paqt:E8L99_07605"/>
<evidence type="ECO:0000313" key="3">
    <source>
        <dbReference type="Proteomes" id="UP000298588"/>
    </source>
</evidence>
<dbReference type="Proteomes" id="UP000298588">
    <property type="component" value="Chromosome"/>
</dbReference>
<dbReference type="AlphaFoldDB" id="A0A4D7QIS0"/>
<keyword evidence="3" id="KW-1185">Reference proteome</keyword>
<evidence type="ECO:0000256" key="1">
    <source>
        <dbReference type="SAM" id="SignalP"/>
    </source>
</evidence>
<protein>
    <recommendedName>
        <fullName evidence="4">Secreted protein</fullName>
    </recommendedName>
</protein>
<keyword evidence="1" id="KW-0732">Signal</keyword>
<name>A0A4D7QIS0_9HYPH</name>
<organism evidence="2 3">
    <name type="scientific">Phreatobacter aquaticus</name>
    <dbReference type="NCBI Taxonomy" id="2570229"/>
    <lineage>
        <taxon>Bacteria</taxon>
        <taxon>Pseudomonadati</taxon>
        <taxon>Pseudomonadota</taxon>
        <taxon>Alphaproteobacteria</taxon>
        <taxon>Hyphomicrobiales</taxon>
        <taxon>Phreatobacteraceae</taxon>
        <taxon>Phreatobacter</taxon>
    </lineage>
</organism>
<accession>A0A4D7QIS0</accession>
<proteinExistence type="predicted"/>
<feature type="signal peptide" evidence="1">
    <location>
        <begin position="1"/>
        <end position="27"/>
    </location>
</feature>
<reference evidence="2 3" key="1">
    <citation type="submission" date="2019-04" db="EMBL/GenBank/DDBJ databases">
        <title>Phreatobacter aquaticus sp. nov.</title>
        <authorList>
            <person name="Choi A."/>
            <person name="Baek K."/>
        </authorList>
    </citation>
    <scope>NUCLEOTIDE SEQUENCE [LARGE SCALE GENOMIC DNA]</scope>
    <source>
        <strain evidence="2 3">NMCR1094</strain>
    </source>
</reference>
<dbReference type="OrthoDB" id="7280341at2"/>
<dbReference type="RefSeq" id="WP_137098973.1">
    <property type="nucleotide sequence ID" value="NZ_CP039865.1"/>
</dbReference>
<evidence type="ECO:0008006" key="4">
    <source>
        <dbReference type="Google" id="ProtNLM"/>
    </source>
</evidence>
<gene>
    <name evidence="2" type="ORF">E8L99_07605</name>
</gene>
<sequence length="112" mass="12163">MQRHRIVWQTAAGLCGLFLALSSPARADAIDGRWCAEDGRRMDIQGPTVITPHGSTLQGRYGRHDFAYAVPAGEPGAGQAITMRLNGETTINLWRGETTGTPEVWKRCTPVG</sequence>
<evidence type="ECO:0000313" key="2">
    <source>
        <dbReference type="EMBL" id="QCK85639.1"/>
    </source>
</evidence>
<feature type="chain" id="PRO_5020857185" description="Secreted protein" evidence="1">
    <location>
        <begin position="28"/>
        <end position="112"/>
    </location>
</feature>
<dbReference type="EMBL" id="CP039865">
    <property type="protein sequence ID" value="QCK85639.1"/>
    <property type="molecule type" value="Genomic_DNA"/>
</dbReference>